<dbReference type="EMBL" id="RKLR01000015">
    <property type="protein sequence ID" value="MBX0325508.1"/>
    <property type="molecule type" value="Genomic_DNA"/>
</dbReference>
<organism evidence="5 6">
    <name type="scientific">Haloarcula rubra</name>
    <dbReference type="NCBI Taxonomy" id="2487747"/>
    <lineage>
        <taxon>Archaea</taxon>
        <taxon>Methanobacteriati</taxon>
        <taxon>Methanobacteriota</taxon>
        <taxon>Stenosarchaea group</taxon>
        <taxon>Halobacteria</taxon>
        <taxon>Halobacteriales</taxon>
        <taxon>Haloarculaceae</taxon>
        <taxon>Haloarcula</taxon>
    </lineage>
</organism>
<keyword evidence="2" id="KW-0804">Transcription</keyword>
<dbReference type="InterPro" id="IPR036388">
    <property type="entry name" value="WH-like_DNA-bd_sf"/>
</dbReference>
<protein>
    <submittedName>
        <fullName evidence="5">Helix-turn-helix domain-containing protein</fullName>
    </submittedName>
</protein>
<dbReference type="InterPro" id="IPR031803">
    <property type="entry name" value="BAT_GAF/HTH-assoc"/>
</dbReference>
<feature type="domain" description="HTH bat-type" evidence="3">
    <location>
        <begin position="173"/>
        <end position="224"/>
    </location>
</feature>
<dbReference type="PANTHER" id="PTHR34236:SF1">
    <property type="entry name" value="DIMETHYL SULFOXIDE REDUCTASE TRANSCRIPTIONAL ACTIVATOR"/>
    <property type="match status" value="1"/>
</dbReference>
<accession>A0AAW4PUZ8</accession>
<evidence type="ECO:0000256" key="2">
    <source>
        <dbReference type="ARBA" id="ARBA00023163"/>
    </source>
</evidence>
<keyword evidence="6" id="KW-1185">Reference proteome</keyword>
<dbReference type="AlphaFoldDB" id="A0AAW4PUZ8"/>
<proteinExistence type="predicted"/>
<evidence type="ECO:0000259" key="3">
    <source>
        <dbReference type="Pfam" id="PF04967"/>
    </source>
</evidence>
<sequence length="234" mass="25486">MGMTSVDPTGSAVKLEFELLDRDCFFVDASAVADCRVTLEHMVNRSDDRLLEYFTVEGTAPDRVLSMVEETAVIDEARLISRGVDGGLFEFVVSGPCVTTTLADTGAIARSVLADEGIGEIVADVPAHVDVRRVAEQFGDQYPESTLTACRNSNEPVPVRTESGVHATMADQLTDKQQEVLRTAYLSGYFSWPRRSSAEECADALGIAQSTFSQHIRTAEEKVIGRLFESGVEQ</sequence>
<dbReference type="PANTHER" id="PTHR34236">
    <property type="entry name" value="DIMETHYL SULFOXIDE REDUCTASE TRANSCRIPTIONAL ACTIVATOR"/>
    <property type="match status" value="1"/>
</dbReference>
<dbReference type="Gene3D" id="1.10.10.10">
    <property type="entry name" value="Winged helix-like DNA-binding domain superfamily/Winged helix DNA-binding domain"/>
    <property type="match status" value="1"/>
</dbReference>
<dbReference type="Pfam" id="PF04967">
    <property type="entry name" value="HTH_10"/>
    <property type="match status" value="1"/>
</dbReference>
<comment type="caution">
    <text evidence="5">The sequence shown here is derived from an EMBL/GenBank/DDBJ whole genome shotgun (WGS) entry which is preliminary data.</text>
</comment>
<reference evidence="5 6" key="1">
    <citation type="submission" date="2021-06" db="EMBL/GenBank/DDBJ databases">
        <title>Halomicroarcula sp. a new haloarchaeum isolated from saline soil.</title>
        <authorList>
            <person name="Duran-Viseras A."/>
            <person name="Sanchez-Porro C."/>
            <person name="Ventosa A."/>
        </authorList>
    </citation>
    <scope>NUCLEOTIDE SEQUENCE [LARGE SCALE GENOMIC DNA]</scope>
    <source>
        <strain evidence="5 6">F13</strain>
    </source>
</reference>
<feature type="domain" description="Bacterioopsin transcriptional activator GAF and HTH associated" evidence="4">
    <location>
        <begin position="12"/>
        <end position="160"/>
    </location>
</feature>
<dbReference type="SUPFAM" id="SSF88659">
    <property type="entry name" value="Sigma3 and sigma4 domains of RNA polymerase sigma factors"/>
    <property type="match status" value="1"/>
</dbReference>
<evidence type="ECO:0000313" key="6">
    <source>
        <dbReference type="Proteomes" id="UP001430377"/>
    </source>
</evidence>
<evidence type="ECO:0000256" key="1">
    <source>
        <dbReference type="ARBA" id="ARBA00023015"/>
    </source>
</evidence>
<keyword evidence="1" id="KW-0805">Transcription regulation</keyword>
<dbReference type="InterPro" id="IPR013324">
    <property type="entry name" value="RNA_pol_sigma_r3/r4-like"/>
</dbReference>
<evidence type="ECO:0000313" key="5">
    <source>
        <dbReference type="EMBL" id="MBX0325508.1"/>
    </source>
</evidence>
<dbReference type="InterPro" id="IPR007050">
    <property type="entry name" value="HTH_bacterioopsin"/>
</dbReference>
<evidence type="ECO:0000259" key="4">
    <source>
        <dbReference type="Pfam" id="PF15915"/>
    </source>
</evidence>
<dbReference type="Pfam" id="PF15915">
    <property type="entry name" value="BAT"/>
    <property type="match status" value="1"/>
</dbReference>
<name>A0AAW4PUZ8_9EURY</name>
<gene>
    <name evidence="5" type="ORF">EGH21_21010</name>
</gene>
<dbReference type="Proteomes" id="UP001430377">
    <property type="component" value="Unassembled WGS sequence"/>
</dbReference>